<dbReference type="InterPro" id="IPR016177">
    <property type="entry name" value="DNA-bd_dom_sf"/>
</dbReference>
<evidence type="ECO:0000256" key="4">
    <source>
        <dbReference type="ARBA" id="ARBA00023163"/>
    </source>
</evidence>
<comment type="subcellular location">
    <subcellularLocation>
        <location evidence="1">Nucleus</location>
    </subcellularLocation>
</comment>
<dbReference type="GO" id="GO:0003700">
    <property type="term" value="F:DNA-binding transcription factor activity"/>
    <property type="evidence" value="ECO:0007669"/>
    <property type="project" value="InterPro"/>
</dbReference>
<name>A0AAD1XZU2_EUPCR</name>
<organism evidence="7 8">
    <name type="scientific">Euplotes crassus</name>
    <dbReference type="NCBI Taxonomy" id="5936"/>
    <lineage>
        <taxon>Eukaryota</taxon>
        <taxon>Sar</taxon>
        <taxon>Alveolata</taxon>
        <taxon>Ciliophora</taxon>
        <taxon>Intramacronucleata</taxon>
        <taxon>Spirotrichea</taxon>
        <taxon>Hypotrichia</taxon>
        <taxon>Euplotida</taxon>
        <taxon>Euplotidae</taxon>
        <taxon>Moneuplotes</taxon>
    </lineage>
</organism>
<evidence type="ECO:0000313" key="7">
    <source>
        <dbReference type="EMBL" id="CAI2380837.1"/>
    </source>
</evidence>
<dbReference type="SUPFAM" id="SSF54171">
    <property type="entry name" value="DNA-binding domain"/>
    <property type="match status" value="1"/>
</dbReference>
<evidence type="ECO:0000259" key="6">
    <source>
        <dbReference type="PROSITE" id="PS51032"/>
    </source>
</evidence>
<sequence>MNTYNFDFSKSLENSNAGCSLHDDQTLLFSQCNGLTLKKLLADYCLGDSNLTSYCLCDSAGSLNDTSKICKAQYQSFEERQPSVIKLSSGGTSSTVRSRSGSTIYLHRKLAQLYYHLNNISDPSRPFVCGKSKTNSHVPRVSSRRSRYTGVFKNGLKWQAFINIRNKKTYISTYSTQEEAARAFDLMSLLLNRKKAVTNYDYYQRDIQMLLNEYSDILDKFCS</sequence>
<keyword evidence="3" id="KW-0238">DNA-binding</keyword>
<evidence type="ECO:0000256" key="1">
    <source>
        <dbReference type="ARBA" id="ARBA00004123"/>
    </source>
</evidence>
<evidence type="ECO:0000256" key="2">
    <source>
        <dbReference type="ARBA" id="ARBA00023015"/>
    </source>
</evidence>
<gene>
    <name evidence="7" type="ORF">ECRASSUSDP1_LOCUS22277</name>
</gene>
<dbReference type="EMBL" id="CAMPGE010022832">
    <property type="protein sequence ID" value="CAI2380837.1"/>
    <property type="molecule type" value="Genomic_DNA"/>
</dbReference>
<evidence type="ECO:0000256" key="3">
    <source>
        <dbReference type="ARBA" id="ARBA00023125"/>
    </source>
</evidence>
<dbReference type="InterPro" id="IPR036955">
    <property type="entry name" value="AP2/ERF_dom_sf"/>
</dbReference>
<dbReference type="GO" id="GO:0003677">
    <property type="term" value="F:DNA binding"/>
    <property type="evidence" value="ECO:0007669"/>
    <property type="project" value="UniProtKB-KW"/>
</dbReference>
<proteinExistence type="predicted"/>
<evidence type="ECO:0000256" key="5">
    <source>
        <dbReference type="ARBA" id="ARBA00023242"/>
    </source>
</evidence>
<keyword evidence="2" id="KW-0805">Transcription regulation</keyword>
<protein>
    <recommendedName>
        <fullName evidence="6">AP2/ERF domain-containing protein</fullName>
    </recommendedName>
</protein>
<dbReference type="AlphaFoldDB" id="A0AAD1XZU2"/>
<keyword evidence="8" id="KW-1185">Reference proteome</keyword>
<reference evidence="7" key="1">
    <citation type="submission" date="2023-07" db="EMBL/GenBank/DDBJ databases">
        <authorList>
            <consortium name="AG Swart"/>
            <person name="Singh M."/>
            <person name="Singh A."/>
            <person name="Seah K."/>
            <person name="Emmerich C."/>
        </authorList>
    </citation>
    <scope>NUCLEOTIDE SEQUENCE</scope>
    <source>
        <strain evidence="7">DP1</strain>
    </source>
</reference>
<feature type="domain" description="AP2/ERF" evidence="6">
    <location>
        <begin position="138"/>
        <end position="201"/>
    </location>
</feature>
<keyword evidence="4" id="KW-0804">Transcription</keyword>
<accession>A0AAD1XZU2</accession>
<dbReference type="InterPro" id="IPR001471">
    <property type="entry name" value="AP2/ERF_dom"/>
</dbReference>
<evidence type="ECO:0000313" key="8">
    <source>
        <dbReference type="Proteomes" id="UP001295684"/>
    </source>
</evidence>
<dbReference type="PROSITE" id="PS51032">
    <property type="entry name" value="AP2_ERF"/>
    <property type="match status" value="1"/>
</dbReference>
<comment type="caution">
    <text evidence="7">The sequence shown here is derived from an EMBL/GenBank/DDBJ whole genome shotgun (WGS) entry which is preliminary data.</text>
</comment>
<dbReference type="GO" id="GO:0005634">
    <property type="term" value="C:nucleus"/>
    <property type="evidence" value="ECO:0007669"/>
    <property type="project" value="UniProtKB-SubCell"/>
</dbReference>
<dbReference type="Proteomes" id="UP001295684">
    <property type="component" value="Unassembled WGS sequence"/>
</dbReference>
<keyword evidence="5" id="KW-0539">Nucleus</keyword>
<dbReference type="Gene3D" id="3.30.730.10">
    <property type="entry name" value="AP2/ERF domain"/>
    <property type="match status" value="1"/>
</dbReference>